<evidence type="ECO:0000313" key="1">
    <source>
        <dbReference type="EMBL" id="ALP39997.1"/>
    </source>
</evidence>
<sequence>MLRQLGRFPESRRVLEAGMKRFPEAREFALFLAISELEAQLPGPAIRRLLTLLGQTSADPALASHCRSLGQQIN</sequence>
<dbReference type="InterPro" id="IPR011990">
    <property type="entry name" value="TPR-like_helical_dom_sf"/>
</dbReference>
<gene>
    <name evidence="1" type="ORF">WL1483_578</name>
</gene>
<dbReference type="KEGG" id="asr:WL1483_578"/>
<proteinExistence type="predicted"/>
<name>A0A0S2SE66_9GAMM</name>
<organism evidence="1 2">
    <name type="scientific">Aeromonas schubertii</name>
    <dbReference type="NCBI Taxonomy" id="652"/>
    <lineage>
        <taxon>Bacteria</taxon>
        <taxon>Pseudomonadati</taxon>
        <taxon>Pseudomonadota</taxon>
        <taxon>Gammaproteobacteria</taxon>
        <taxon>Aeromonadales</taxon>
        <taxon>Aeromonadaceae</taxon>
        <taxon>Aeromonas</taxon>
    </lineage>
</organism>
<evidence type="ECO:0000313" key="2">
    <source>
        <dbReference type="Proteomes" id="UP000058114"/>
    </source>
</evidence>
<dbReference type="RefSeq" id="WP_144431416.1">
    <property type="nucleotide sequence ID" value="NZ_CP013067.1"/>
</dbReference>
<dbReference type="AlphaFoldDB" id="A0A0S2SE66"/>
<dbReference type="Gene3D" id="1.25.40.10">
    <property type="entry name" value="Tetratricopeptide repeat domain"/>
    <property type="match status" value="1"/>
</dbReference>
<protein>
    <submittedName>
        <fullName evidence="1">Uncharacterized protein</fullName>
    </submittedName>
</protein>
<dbReference type="EMBL" id="CP013067">
    <property type="protein sequence ID" value="ALP39997.1"/>
    <property type="molecule type" value="Genomic_DNA"/>
</dbReference>
<reference evidence="2" key="1">
    <citation type="submission" date="2015-10" db="EMBL/GenBank/DDBJ databases">
        <title>Complete Genome Sequence of Aeromonas schubertii strain WL1483.</title>
        <authorList>
            <person name="Liu L."/>
        </authorList>
    </citation>
    <scope>NUCLEOTIDE SEQUENCE [LARGE SCALE GENOMIC DNA]</scope>
    <source>
        <strain evidence="2">WL1483</strain>
    </source>
</reference>
<accession>A0A0S2SE66</accession>
<reference evidence="1 2" key="2">
    <citation type="journal article" date="2016" name="Genome Announc.">
        <title>Complete Genome Sequence of the Highly Virulent Aeromonas schubertii Strain WL1483, Isolated from Diseased Snakehead Fish (Channa argus) in China.</title>
        <authorList>
            <person name="Liu L."/>
            <person name="Li N."/>
            <person name="Zhang D."/>
            <person name="Fu X."/>
            <person name="Shi C."/>
            <person name="Lin Q."/>
            <person name="Hao G."/>
        </authorList>
    </citation>
    <scope>NUCLEOTIDE SEQUENCE [LARGE SCALE GENOMIC DNA]</scope>
    <source>
        <strain evidence="1 2">WL1483</strain>
    </source>
</reference>
<dbReference type="PATRIC" id="fig|652.5.peg.3691"/>
<dbReference type="Proteomes" id="UP000058114">
    <property type="component" value="Chromosome"/>
</dbReference>